<dbReference type="Pfam" id="PF01112">
    <property type="entry name" value="Asparaginase_2"/>
    <property type="match status" value="1"/>
</dbReference>
<evidence type="ECO:0000256" key="5">
    <source>
        <dbReference type="ARBA" id="ARBA00022813"/>
    </source>
</evidence>
<keyword evidence="5" id="KW-0068">Autocatalytic cleavage</keyword>
<dbReference type="GO" id="GO:0005737">
    <property type="term" value="C:cytoplasm"/>
    <property type="evidence" value="ECO:0007669"/>
    <property type="project" value="TreeGrafter"/>
</dbReference>
<evidence type="ECO:0000256" key="9">
    <source>
        <dbReference type="PIRSR" id="PIRSR600246-1"/>
    </source>
</evidence>
<dbReference type="PANTHER" id="PTHR10188:SF43">
    <property type="entry name" value="ASPARAGINASE (EUROFUNG)"/>
    <property type="match status" value="1"/>
</dbReference>
<accession>A0A9N9RT25</accession>
<dbReference type="GO" id="GO:0008798">
    <property type="term" value="F:beta-aspartyl-peptidase activity"/>
    <property type="evidence" value="ECO:0007669"/>
    <property type="project" value="UniProtKB-EC"/>
</dbReference>
<evidence type="ECO:0000256" key="7">
    <source>
        <dbReference type="ARBA" id="ARBA00054922"/>
    </source>
</evidence>
<gene>
    <name evidence="13" type="ORF">CHIRRI_LOCUS5206</name>
</gene>
<evidence type="ECO:0000256" key="11">
    <source>
        <dbReference type="PIRSR" id="PIRSR600246-3"/>
    </source>
</evidence>
<dbReference type="PANTHER" id="PTHR10188">
    <property type="entry name" value="L-ASPARAGINASE"/>
    <property type="match status" value="1"/>
</dbReference>
<reference evidence="13" key="2">
    <citation type="submission" date="2022-10" db="EMBL/GenBank/DDBJ databases">
        <authorList>
            <consortium name="ENA_rothamsted_submissions"/>
            <consortium name="culmorum"/>
            <person name="King R."/>
        </authorList>
    </citation>
    <scope>NUCLEOTIDE SEQUENCE</scope>
</reference>
<comment type="function">
    <text evidence="7">Has both L-asparaginase and beta-aspartyl peptidase activity. Does not have aspartylglucosaminidase activity and is inactive toward GlcNAc-L-Asn. Likewise, has no activity toward glutamine.</text>
</comment>
<keyword evidence="14" id="KW-1185">Reference proteome</keyword>
<evidence type="ECO:0000256" key="3">
    <source>
        <dbReference type="ARBA" id="ARBA00022670"/>
    </source>
</evidence>
<evidence type="ECO:0008006" key="15">
    <source>
        <dbReference type="Google" id="ProtNLM"/>
    </source>
</evidence>
<keyword evidence="4" id="KW-0378">Hydrolase</keyword>
<evidence type="ECO:0000256" key="8">
    <source>
        <dbReference type="ARBA" id="ARBA00061780"/>
    </source>
</evidence>
<reference evidence="13" key="1">
    <citation type="submission" date="2022-01" db="EMBL/GenBank/DDBJ databases">
        <authorList>
            <person name="King R."/>
        </authorList>
    </citation>
    <scope>NUCLEOTIDE SEQUENCE</scope>
</reference>
<comment type="similarity">
    <text evidence="2">Belongs to the Ntn-hydrolase family.</text>
</comment>
<dbReference type="SUPFAM" id="SSF56235">
    <property type="entry name" value="N-terminal nucleophile aminohydrolases (Ntn hydrolases)"/>
    <property type="match status" value="1"/>
</dbReference>
<dbReference type="GO" id="GO:0006508">
    <property type="term" value="P:proteolysis"/>
    <property type="evidence" value="ECO:0007669"/>
    <property type="project" value="UniProtKB-KW"/>
</dbReference>
<evidence type="ECO:0000256" key="12">
    <source>
        <dbReference type="SAM" id="SignalP"/>
    </source>
</evidence>
<dbReference type="Gene3D" id="3.60.20.30">
    <property type="entry name" value="(Glycosyl)asparaginase"/>
    <property type="match status" value="1"/>
</dbReference>
<protein>
    <recommendedName>
        <fullName evidence="15">Asparaginase</fullName>
    </recommendedName>
</protein>
<evidence type="ECO:0000313" key="13">
    <source>
        <dbReference type="EMBL" id="CAG9802293.1"/>
    </source>
</evidence>
<dbReference type="CDD" id="cd04702">
    <property type="entry name" value="ASRGL1_like"/>
    <property type="match status" value="1"/>
</dbReference>
<evidence type="ECO:0000256" key="1">
    <source>
        <dbReference type="ARBA" id="ARBA00000306"/>
    </source>
</evidence>
<name>A0A9N9RT25_9DIPT</name>
<dbReference type="AlphaFoldDB" id="A0A9N9RT25"/>
<evidence type="ECO:0000256" key="2">
    <source>
        <dbReference type="ARBA" id="ARBA00010872"/>
    </source>
</evidence>
<feature type="binding site" evidence="10">
    <location>
        <begin position="237"/>
        <end position="240"/>
    </location>
    <ligand>
        <name>substrate</name>
    </ligand>
</feature>
<dbReference type="InterPro" id="IPR000246">
    <property type="entry name" value="Peptidase_T2"/>
</dbReference>
<organism evidence="13 14">
    <name type="scientific">Chironomus riparius</name>
    <dbReference type="NCBI Taxonomy" id="315576"/>
    <lineage>
        <taxon>Eukaryota</taxon>
        <taxon>Metazoa</taxon>
        <taxon>Ecdysozoa</taxon>
        <taxon>Arthropoda</taxon>
        <taxon>Hexapoda</taxon>
        <taxon>Insecta</taxon>
        <taxon>Pterygota</taxon>
        <taxon>Neoptera</taxon>
        <taxon>Endopterygota</taxon>
        <taxon>Diptera</taxon>
        <taxon>Nematocera</taxon>
        <taxon>Chironomoidea</taxon>
        <taxon>Chironomidae</taxon>
        <taxon>Chironominae</taxon>
        <taxon>Chironomus</taxon>
    </lineage>
</organism>
<feature type="active site" description="Nucleophile" evidence="9">
    <location>
        <position position="186"/>
    </location>
</feature>
<proteinExistence type="inferred from homology"/>
<dbReference type="InterPro" id="IPR033844">
    <property type="entry name" value="ASRGL1_meta"/>
</dbReference>
<feature type="binding site" evidence="10">
    <location>
        <begin position="214"/>
        <end position="217"/>
    </location>
    <ligand>
        <name>substrate</name>
    </ligand>
</feature>
<feature type="signal peptide" evidence="12">
    <location>
        <begin position="1"/>
        <end position="19"/>
    </location>
</feature>
<dbReference type="EMBL" id="OU895878">
    <property type="protein sequence ID" value="CAG9802293.1"/>
    <property type="molecule type" value="Genomic_DNA"/>
</dbReference>
<dbReference type="Proteomes" id="UP001153620">
    <property type="component" value="Chromosome 2"/>
</dbReference>
<feature type="site" description="Cleavage; by autolysis" evidence="11">
    <location>
        <begin position="185"/>
        <end position="186"/>
    </location>
</feature>
<dbReference type="OrthoDB" id="2262349at2759"/>
<keyword evidence="12" id="KW-0732">Signal</keyword>
<sequence length="338" mass="36117">MKQLILIKTCFILFVACQAIDPTVICHGGAGSVDASRYVGKYRGTVLAVQLGYEVLKNGGSPMDAVEIAIKSMEVDENFNAGYGSVLTSAGEVEMDACIMDGSNMKVGAITGMQDIFHPITLARRVMEKTKFNFLGAEGAMNLAKSEGFEFLPKGTLATQRAKDSLERWRQAQNVSLGEMVGEGGTVGCVAIDLNGNIVAGTSTGGLTGKMPGRIGDTPIVGAGTYADNYMGGLSATGTGEVIMKSVLIYDILKRANLTSKLDIQVAAQQACDEMLERYDDDGGVIGVDKNGNIAIGFSSDQMSWAYQKKDNEVHYGINPGDDFTYNIEECRNKNCFV</sequence>
<evidence type="ECO:0000256" key="10">
    <source>
        <dbReference type="PIRSR" id="PIRSR600246-2"/>
    </source>
</evidence>
<evidence type="ECO:0000313" key="14">
    <source>
        <dbReference type="Proteomes" id="UP001153620"/>
    </source>
</evidence>
<dbReference type="GO" id="GO:0004067">
    <property type="term" value="F:asparaginase activity"/>
    <property type="evidence" value="ECO:0007669"/>
    <property type="project" value="UniProtKB-EC"/>
</dbReference>
<feature type="chain" id="PRO_5040460318" description="Asparaginase" evidence="12">
    <location>
        <begin position="20"/>
        <end position="338"/>
    </location>
</feature>
<comment type="catalytic activity">
    <reaction evidence="6">
        <text>L-asparagine + H2O = L-aspartate + NH4(+)</text>
        <dbReference type="Rhea" id="RHEA:21016"/>
        <dbReference type="ChEBI" id="CHEBI:15377"/>
        <dbReference type="ChEBI" id="CHEBI:28938"/>
        <dbReference type="ChEBI" id="CHEBI:29991"/>
        <dbReference type="ChEBI" id="CHEBI:58048"/>
        <dbReference type="EC" id="3.5.1.1"/>
    </reaction>
</comment>
<dbReference type="GO" id="GO:0033345">
    <property type="term" value="P:L-asparagine catabolic process via L-aspartate"/>
    <property type="evidence" value="ECO:0007669"/>
    <property type="project" value="TreeGrafter"/>
</dbReference>
<comment type="catalytic activity">
    <reaction evidence="1">
        <text>Cleavage of a beta-linked Asp residue from the N-terminus of a polypeptide.</text>
        <dbReference type="EC" id="3.4.19.5"/>
    </reaction>
</comment>
<dbReference type="FunFam" id="3.60.20.30:FF:000001">
    <property type="entry name" value="Isoaspartyl peptidase/L-asparaginase"/>
    <property type="match status" value="1"/>
</dbReference>
<evidence type="ECO:0000256" key="4">
    <source>
        <dbReference type="ARBA" id="ARBA00022801"/>
    </source>
</evidence>
<keyword evidence="3" id="KW-0645">Protease</keyword>
<evidence type="ECO:0000256" key="6">
    <source>
        <dbReference type="ARBA" id="ARBA00049366"/>
    </source>
</evidence>
<dbReference type="InterPro" id="IPR029055">
    <property type="entry name" value="Ntn_hydrolases_N"/>
</dbReference>
<comment type="subunit">
    <text evidence="8">Heterodimer of an alpha and beta chain produced by autocleavage.</text>
</comment>